<evidence type="ECO:0000313" key="4">
    <source>
        <dbReference type="Proteomes" id="UP000306790"/>
    </source>
</evidence>
<dbReference type="EMBL" id="QFVP01000032">
    <property type="protein sequence ID" value="THE33653.1"/>
    <property type="molecule type" value="Genomic_DNA"/>
</dbReference>
<evidence type="ECO:0000259" key="2">
    <source>
        <dbReference type="SMART" id="SM00421"/>
    </source>
</evidence>
<dbReference type="Gene3D" id="1.10.10.10">
    <property type="entry name" value="Winged helix-like DNA-binding domain superfamily/Winged helix DNA-binding domain"/>
    <property type="match status" value="1"/>
</dbReference>
<dbReference type="RefSeq" id="WP_136345614.1">
    <property type="nucleotide sequence ID" value="NZ_QFVP01000032.1"/>
</dbReference>
<keyword evidence="4" id="KW-1185">Reference proteome</keyword>
<dbReference type="SMART" id="SM00421">
    <property type="entry name" value="HTH_LUXR"/>
    <property type="match status" value="1"/>
</dbReference>
<dbReference type="Proteomes" id="UP000306790">
    <property type="component" value="Unassembled WGS sequence"/>
</dbReference>
<feature type="domain" description="HTH luxR-type" evidence="2">
    <location>
        <begin position="106"/>
        <end position="163"/>
    </location>
</feature>
<dbReference type="SUPFAM" id="SSF46894">
    <property type="entry name" value="C-terminal effector domain of the bipartite response regulators"/>
    <property type="match status" value="1"/>
</dbReference>
<dbReference type="InterPro" id="IPR016032">
    <property type="entry name" value="Sig_transdc_resp-reg_C-effctor"/>
</dbReference>
<sequence length="166" mass="18595">MRIITENLYLHIGLSSLVKNAFDESKTKRLVFIDITYLSELSAADFDGFIVYITPKKYNIGWKELFSTEVKQGETIDMTMSVKDIRKKINALTCGSNDVINSVQHRYRLSEKEVATIHALACGITPDTCSLLTGNSIKTISSHKRSAMTKLGLKTQQDLINTGFVE</sequence>
<comment type="caution">
    <text evidence="3">The sequence shown here is derived from an EMBL/GenBank/DDBJ whole genome shotgun (WGS) entry which is preliminary data.</text>
</comment>
<protein>
    <recommendedName>
        <fullName evidence="2">HTH luxR-type domain-containing protein</fullName>
    </recommendedName>
</protein>
<dbReference type="InterPro" id="IPR036388">
    <property type="entry name" value="WH-like_DNA-bd_sf"/>
</dbReference>
<evidence type="ECO:0000256" key="1">
    <source>
        <dbReference type="ARBA" id="ARBA00023125"/>
    </source>
</evidence>
<keyword evidence="1" id="KW-0238">DNA-binding</keyword>
<dbReference type="InterPro" id="IPR000792">
    <property type="entry name" value="Tscrpt_reg_LuxR_C"/>
</dbReference>
<name>A0ABY2PMX9_9ENTR</name>
<gene>
    <name evidence="3" type="ORF">DJ535_23825</name>
</gene>
<proteinExistence type="predicted"/>
<reference evidence="3 4" key="1">
    <citation type="submission" date="2018-05" db="EMBL/GenBank/DDBJ databases">
        <title>Isolation and genomic analyses of lactose-positive bacteria from faecal samples of preterm neonates.</title>
        <authorList>
            <person name="Chen Y."/>
            <person name="Brook T.C."/>
            <person name="O'Neill I."/>
            <person name="Soe C.Z."/>
            <person name="Hall L.J."/>
            <person name="Hoyles L."/>
        </authorList>
    </citation>
    <scope>NUCLEOTIDE SEQUENCE [LARGE SCALE GENOMIC DNA]</scope>
    <source>
        <strain evidence="3 4">P080C CL</strain>
    </source>
</reference>
<accession>A0ABY2PMX9</accession>
<organism evidence="3 4">
    <name type="scientific">Citrobacter murliniae</name>
    <dbReference type="NCBI Taxonomy" id="67829"/>
    <lineage>
        <taxon>Bacteria</taxon>
        <taxon>Pseudomonadati</taxon>
        <taxon>Pseudomonadota</taxon>
        <taxon>Gammaproteobacteria</taxon>
        <taxon>Enterobacterales</taxon>
        <taxon>Enterobacteriaceae</taxon>
        <taxon>Citrobacter</taxon>
        <taxon>Citrobacter freundii complex</taxon>
    </lineage>
</organism>
<evidence type="ECO:0000313" key="3">
    <source>
        <dbReference type="EMBL" id="THE33653.1"/>
    </source>
</evidence>